<organism evidence="2 3">
    <name type="scientific">Nepenthes gracilis</name>
    <name type="common">Slender pitcher plant</name>
    <dbReference type="NCBI Taxonomy" id="150966"/>
    <lineage>
        <taxon>Eukaryota</taxon>
        <taxon>Viridiplantae</taxon>
        <taxon>Streptophyta</taxon>
        <taxon>Embryophyta</taxon>
        <taxon>Tracheophyta</taxon>
        <taxon>Spermatophyta</taxon>
        <taxon>Magnoliopsida</taxon>
        <taxon>eudicotyledons</taxon>
        <taxon>Gunneridae</taxon>
        <taxon>Pentapetalae</taxon>
        <taxon>Caryophyllales</taxon>
        <taxon>Nepenthaceae</taxon>
        <taxon>Nepenthes</taxon>
    </lineage>
</organism>
<sequence>MLHFLLLDGLLQLLCGLDVPTELWYWAMILSLAENLKILEVQFGHGLGSYVCFDDVAINGAICCSECLPPVSCCNMLSSNQLDRTDSWLRLFTQISCY</sequence>
<evidence type="ECO:0008006" key="4">
    <source>
        <dbReference type="Google" id="ProtNLM"/>
    </source>
</evidence>
<name>A0AAD3T843_NEPGR</name>
<reference evidence="2" key="1">
    <citation type="submission" date="2023-05" db="EMBL/GenBank/DDBJ databases">
        <title>Nepenthes gracilis genome sequencing.</title>
        <authorList>
            <person name="Fukushima K."/>
        </authorList>
    </citation>
    <scope>NUCLEOTIDE SEQUENCE</scope>
    <source>
        <strain evidence="2">SING2019-196</strain>
    </source>
</reference>
<gene>
    <name evidence="2" type="ORF">Nepgr_026042</name>
</gene>
<dbReference type="AlphaFoldDB" id="A0AAD3T843"/>
<dbReference type="Proteomes" id="UP001279734">
    <property type="component" value="Unassembled WGS sequence"/>
</dbReference>
<dbReference type="EMBL" id="BSYO01000027">
    <property type="protein sequence ID" value="GMH24199.1"/>
    <property type="molecule type" value="Genomic_DNA"/>
</dbReference>
<feature type="signal peptide" evidence="1">
    <location>
        <begin position="1"/>
        <end position="16"/>
    </location>
</feature>
<feature type="chain" id="PRO_5041906156" description="Secreted protein" evidence="1">
    <location>
        <begin position="17"/>
        <end position="98"/>
    </location>
</feature>
<accession>A0AAD3T843</accession>
<protein>
    <recommendedName>
        <fullName evidence="4">Secreted protein</fullName>
    </recommendedName>
</protein>
<evidence type="ECO:0000256" key="1">
    <source>
        <dbReference type="SAM" id="SignalP"/>
    </source>
</evidence>
<comment type="caution">
    <text evidence="2">The sequence shown here is derived from an EMBL/GenBank/DDBJ whole genome shotgun (WGS) entry which is preliminary data.</text>
</comment>
<evidence type="ECO:0000313" key="3">
    <source>
        <dbReference type="Proteomes" id="UP001279734"/>
    </source>
</evidence>
<evidence type="ECO:0000313" key="2">
    <source>
        <dbReference type="EMBL" id="GMH24199.1"/>
    </source>
</evidence>
<proteinExistence type="predicted"/>
<keyword evidence="3" id="KW-1185">Reference proteome</keyword>
<keyword evidence="1" id="KW-0732">Signal</keyword>